<name>A0A2M7FN60_9BACT</name>
<dbReference type="InterPro" id="IPR013216">
    <property type="entry name" value="Methyltransf_11"/>
</dbReference>
<comment type="caution">
    <text evidence="2">The sequence shown here is derived from an EMBL/GenBank/DDBJ whole genome shotgun (WGS) entry which is preliminary data.</text>
</comment>
<dbReference type="SUPFAM" id="SSF53335">
    <property type="entry name" value="S-adenosyl-L-methionine-dependent methyltransferases"/>
    <property type="match status" value="1"/>
</dbReference>
<gene>
    <name evidence="2" type="ORF">COW38_02940</name>
</gene>
<dbReference type="PANTHER" id="PTHR43861">
    <property type="entry name" value="TRANS-ACONITATE 2-METHYLTRANSFERASE-RELATED"/>
    <property type="match status" value="1"/>
</dbReference>
<dbReference type="Pfam" id="PF08241">
    <property type="entry name" value="Methyltransf_11"/>
    <property type="match status" value="1"/>
</dbReference>
<reference evidence="3" key="1">
    <citation type="submission" date="2017-09" db="EMBL/GenBank/DDBJ databases">
        <title>Depth-based differentiation of microbial function through sediment-hosted aquifers and enrichment of novel symbionts in the deep terrestrial subsurface.</title>
        <authorList>
            <person name="Probst A.J."/>
            <person name="Ladd B."/>
            <person name="Jarett J.K."/>
            <person name="Geller-Mcgrath D.E."/>
            <person name="Sieber C.M.K."/>
            <person name="Emerson J.B."/>
            <person name="Anantharaman K."/>
            <person name="Thomas B.C."/>
            <person name="Malmstrom R."/>
            <person name="Stieglmeier M."/>
            <person name="Klingl A."/>
            <person name="Woyke T."/>
            <person name="Ryan C.M."/>
            <person name="Banfield J.F."/>
        </authorList>
    </citation>
    <scope>NUCLEOTIDE SEQUENCE [LARGE SCALE GENOMIC DNA]</scope>
</reference>
<dbReference type="EMBL" id="PFFO01000125">
    <property type="protein sequence ID" value="PIW07322.1"/>
    <property type="molecule type" value="Genomic_DNA"/>
</dbReference>
<dbReference type="Proteomes" id="UP000230556">
    <property type="component" value="Unassembled WGS sequence"/>
</dbReference>
<feature type="non-terminal residue" evidence="2">
    <location>
        <position position="1"/>
    </location>
</feature>
<evidence type="ECO:0000313" key="3">
    <source>
        <dbReference type="Proteomes" id="UP000230556"/>
    </source>
</evidence>
<accession>A0A2M7FN60</accession>
<dbReference type="CDD" id="cd02440">
    <property type="entry name" value="AdoMet_MTases"/>
    <property type="match status" value="1"/>
</dbReference>
<dbReference type="AlphaFoldDB" id="A0A2M7FN60"/>
<feature type="domain" description="Methyltransferase type 11" evidence="1">
    <location>
        <begin position="9"/>
        <end position="106"/>
    </location>
</feature>
<sequence>KIKKGMRVLDFGCGRGELTWRAAKQGAIAIGMDYSKDALELTKKLPKLKNGSLTFVHNTTLKLDLASDSIDTILFIDVLEHLYPKQLDILLKEFRRVLRKGGRVIVHTAPNRDYYDYGYPLFTRWASMLINPVYRLVFGEWLITRANPRRPYDALVHINESTMSEVKTYFTKGGFRNNNLWYSSEHGNIRIRDKVRLYLLQPQYGVLKRWFCYDIWGICTK</sequence>
<proteinExistence type="predicted"/>
<dbReference type="GO" id="GO:0008757">
    <property type="term" value="F:S-adenosylmethionine-dependent methyltransferase activity"/>
    <property type="evidence" value="ECO:0007669"/>
    <property type="project" value="InterPro"/>
</dbReference>
<evidence type="ECO:0000313" key="2">
    <source>
        <dbReference type="EMBL" id="PIW07322.1"/>
    </source>
</evidence>
<evidence type="ECO:0000259" key="1">
    <source>
        <dbReference type="Pfam" id="PF08241"/>
    </source>
</evidence>
<dbReference type="InterPro" id="IPR029063">
    <property type="entry name" value="SAM-dependent_MTases_sf"/>
</dbReference>
<dbReference type="Gene3D" id="3.40.50.150">
    <property type="entry name" value="Vaccinia Virus protein VP39"/>
    <property type="match status" value="1"/>
</dbReference>
<protein>
    <recommendedName>
        <fullName evidence="1">Methyltransferase type 11 domain-containing protein</fullName>
    </recommendedName>
</protein>
<organism evidence="2 3">
    <name type="scientific">Candidatus Collierbacteria bacterium CG17_big_fil_post_rev_8_21_14_2_50_45_7</name>
    <dbReference type="NCBI Taxonomy" id="1974536"/>
    <lineage>
        <taxon>Bacteria</taxon>
        <taxon>Candidatus Collieribacteriota</taxon>
    </lineage>
</organism>